<dbReference type="GeneID" id="81369494"/>
<keyword evidence="11" id="KW-1185">Reference proteome</keyword>
<evidence type="ECO:0000256" key="5">
    <source>
        <dbReference type="ARBA" id="ARBA00022490"/>
    </source>
</evidence>
<evidence type="ECO:0000256" key="8">
    <source>
        <dbReference type="ARBA" id="ARBA00023136"/>
    </source>
</evidence>
<dbReference type="PIRSF" id="PIRSF017215">
    <property type="entry name" value="ESCRT2_Vps22"/>
    <property type="match status" value="1"/>
</dbReference>
<dbReference type="AlphaFoldDB" id="A0A9W9W321"/>
<dbReference type="GO" id="GO:0000814">
    <property type="term" value="C:ESCRT II complex"/>
    <property type="evidence" value="ECO:0007669"/>
    <property type="project" value="UniProtKB-UniRule"/>
</dbReference>
<evidence type="ECO:0000313" key="10">
    <source>
        <dbReference type="EMBL" id="KAJ5397764.1"/>
    </source>
</evidence>
<comment type="subunit">
    <text evidence="9">Component of the endosomal sorting complex required for transport II (ESCRT-II).</text>
</comment>
<evidence type="ECO:0000256" key="3">
    <source>
        <dbReference type="ARBA" id="ARBA00009834"/>
    </source>
</evidence>
<dbReference type="EMBL" id="JAPZBU010000006">
    <property type="protein sequence ID" value="KAJ5397764.1"/>
    <property type="molecule type" value="Genomic_DNA"/>
</dbReference>
<accession>A0A9W9W321</accession>
<dbReference type="InterPro" id="IPR040608">
    <property type="entry name" value="Snf8/Vps36"/>
</dbReference>
<evidence type="ECO:0000256" key="6">
    <source>
        <dbReference type="ARBA" id="ARBA00022753"/>
    </source>
</evidence>
<dbReference type="InterPro" id="IPR036390">
    <property type="entry name" value="WH_DNA-bd_sf"/>
</dbReference>
<evidence type="ECO:0000313" key="11">
    <source>
        <dbReference type="Proteomes" id="UP001147747"/>
    </source>
</evidence>
<organism evidence="10 11">
    <name type="scientific">Penicillium cosmopolitanum</name>
    <dbReference type="NCBI Taxonomy" id="1131564"/>
    <lineage>
        <taxon>Eukaryota</taxon>
        <taxon>Fungi</taxon>
        <taxon>Dikarya</taxon>
        <taxon>Ascomycota</taxon>
        <taxon>Pezizomycotina</taxon>
        <taxon>Eurotiomycetes</taxon>
        <taxon>Eurotiomycetidae</taxon>
        <taxon>Eurotiales</taxon>
        <taxon>Aspergillaceae</taxon>
        <taxon>Penicillium</taxon>
    </lineage>
</organism>
<evidence type="ECO:0000256" key="7">
    <source>
        <dbReference type="ARBA" id="ARBA00022927"/>
    </source>
</evidence>
<dbReference type="SUPFAM" id="SSF46785">
    <property type="entry name" value="Winged helix' DNA-binding domain"/>
    <property type="match status" value="2"/>
</dbReference>
<proteinExistence type="inferred from homology"/>
<name>A0A9W9W321_9EURO</name>
<protein>
    <recommendedName>
        <fullName evidence="9">Vacuolar-sorting protein SNF8</fullName>
    </recommendedName>
</protein>
<keyword evidence="4 9" id="KW-0813">Transport</keyword>
<dbReference type="PANTHER" id="PTHR12806">
    <property type="entry name" value="EAP30 SUBUNIT OF ELL COMPLEX"/>
    <property type="match status" value="1"/>
</dbReference>
<evidence type="ECO:0000256" key="9">
    <source>
        <dbReference type="PIRNR" id="PIRNR017215"/>
    </source>
</evidence>
<dbReference type="RefSeq" id="XP_056489816.1">
    <property type="nucleotide sequence ID" value="XM_056630514.1"/>
</dbReference>
<evidence type="ECO:0000256" key="4">
    <source>
        <dbReference type="ARBA" id="ARBA00022448"/>
    </source>
</evidence>
<dbReference type="Proteomes" id="UP001147747">
    <property type="component" value="Unassembled WGS sequence"/>
</dbReference>
<dbReference type="Gene3D" id="1.10.10.10">
    <property type="entry name" value="Winged helix-like DNA-binding domain superfamily/Winged helix DNA-binding domain"/>
    <property type="match status" value="2"/>
</dbReference>
<dbReference type="GO" id="GO:0043328">
    <property type="term" value="P:protein transport to vacuole involved in ubiquitin-dependent protein catabolic process via the multivesicular body sorting pathway"/>
    <property type="evidence" value="ECO:0007669"/>
    <property type="project" value="TreeGrafter"/>
</dbReference>
<comment type="similarity">
    <text evidence="3 9">Belongs to the SNF8 family.</text>
</comment>
<dbReference type="InterPro" id="IPR036388">
    <property type="entry name" value="WH-like_DNA-bd_sf"/>
</dbReference>
<dbReference type="FunFam" id="1.10.10.10:FF:000085">
    <property type="entry name" value="Vacuolar-sorting protein SNF8"/>
    <property type="match status" value="1"/>
</dbReference>
<evidence type="ECO:0000256" key="1">
    <source>
        <dbReference type="ARBA" id="ARBA00004481"/>
    </source>
</evidence>
<dbReference type="FunFam" id="1.10.10.10:FF:000397">
    <property type="entry name" value="Vacuolar-sorting protein SNF8"/>
    <property type="match status" value="1"/>
</dbReference>
<comment type="function">
    <text evidence="9">Component of the endosomal sorting complex required for transport II (ESCRT-II), which is required for multivesicular body (MVB) formation and sorting of endosomal cargo proteins into MVBs.</text>
</comment>
<keyword evidence="8" id="KW-0472">Membrane</keyword>
<keyword evidence="7 9" id="KW-0653">Protein transport</keyword>
<dbReference type="PANTHER" id="PTHR12806:SF0">
    <property type="entry name" value="VACUOLAR-SORTING PROTEIN SNF8"/>
    <property type="match status" value="1"/>
</dbReference>
<sequence length="264" mass="29035">MSRRGVGLGAFANRTQATQSYATHGANLRSTHLSSLQTQLSVFQSLLHTFALEHSSTIKSNPTFRAEFARMCNTIGVDPLAASNVKGKNSRRGLGEGGSFWTQIMGGDMNDFYFEVAVRVVELCRETRAENGGLIGVEECRNRVGVPAERYGSLTILCSYRDDILRAVRSLEPLASGFSIVRVGSKQYIRSIPKELNTDQATVLEAIQVLGFVSVSMLRLNLTWEKARAQTVIDDLVADGLVWVDAQGPEKEYWSPQNLLDDSG</sequence>
<dbReference type="InterPro" id="IPR016689">
    <property type="entry name" value="ESCRT-2_cplx_Snf8"/>
</dbReference>
<dbReference type="OrthoDB" id="283883at2759"/>
<dbReference type="Pfam" id="PF04157">
    <property type="entry name" value="EAP30"/>
    <property type="match status" value="1"/>
</dbReference>
<keyword evidence="5" id="KW-0963">Cytoplasm</keyword>
<comment type="subcellular location">
    <subcellularLocation>
        <location evidence="2">Cytoplasm</location>
    </subcellularLocation>
    <subcellularLocation>
        <location evidence="1">Endosome membrane</location>
        <topology evidence="1">Peripheral membrane protein</topology>
    </subcellularLocation>
</comment>
<dbReference type="Gene3D" id="6.10.140.180">
    <property type="match status" value="1"/>
</dbReference>
<comment type="caution">
    <text evidence="10">The sequence shown here is derived from an EMBL/GenBank/DDBJ whole genome shotgun (WGS) entry which is preliminary data.</text>
</comment>
<reference evidence="10" key="2">
    <citation type="journal article" date="2023" name="IMA Fungus">
        <title>Comparative genomic study of the Penicillium genus elucidates a diverse pangenome and 15 lateral gene transfer events.</title>
        <authorList>
            <person name="Petersen C."/>
            <person name="Sorensen T."/>
            <person name="Nielsen M.R."/>
            <person name="Sondergaard T.E."/>
            <person name="Sorensen J.L."/>
            <person name="Fitzpatrick D.A."/>
            <person name="Frisvad J.C."/>
            <person name="Nielsen K.L."/>
        </authorList>
    </citation>
    <scope>NUCLEOTIDE SEQUENCE</scope>
    <source>
        <strain evidence="10">IBT 29677</strain>
    </source>
</reference>
<evidence type="ECO:0000256" key="2">
    <source>
        <dbReference type="ARBA" id="ARBA00004496"/>
    </source>
</evidence>
<keyword evidence="6" id="KW-0967">Endosome</keyword>
<reference evidence="10" key="1">
    <citation type="submission" date="2022-12" db="EMBL/GenBank/DDBJ databases">
        <authorList>
            <person name="Petersen C."/>
        </authorList>
    </citation>
    <scope>NUCLEOTIDE SEQUENCE</scope>
    <source>
        <strain evidence="10">IBT 29677</strain>
    </source>
</reference>
<gene>
    <name evidence="10" type="ORF">N7509_005877</name>
</gene>